<reference evidence="2 3" key="1">
    <citation type="submission" date="2016-10" db="EMBL/GenBank/DDBJ databases">
        <authorList>
            <person name="de Groot N.N."/>
        </authorList>
    </citation>
    <scope>NUCLEOTIDE SEQUENCE [LARGE SCALE GENOMIC DNA]</scope>
    <source>
        <strain evidence="2 3">DSM 6059</strain>
    </source>
</reference>
<evidence type="ECO:0000256" key="1">
    <source>
        <dbReference type="SAM" id="SignalP"/>
    </source>
</evidence>
<organism evidence="2 3">
    <name type="scientific">Pseudoalteromonas denitrificans DSM 6059</name>
    <dbReference type="NCBI Taxonomy" id="1123010"/>
    <lineage>
        <taxon>Bacteria</taxon>
        <taxon>Pseudomonadati</taxon>
        <taxon>Pseudomonadota</taxon>
        <taxon>Gammaproteobacteria</taxon>
        <taxon>Alteromonadales</taxon>
        <taxon>Pseudoalteromonadaceae</taxon>
        <taxon>Pseudoalteromonas</taxon>
    </lineage>
</organism>
<accession>A0A1I1RVS3</accession>
<feature type="chain" id="PRO_5011658271" evidence="1">
    <location>
        <begin position="19"/>
        <end position="51"/>
    </location>
</feature>
<evidence type="ECO:0000313" key="2">
    <source>
        <dbReference type="EMBL" id="SFD38429.1"/>
    </source>
</evidence>
<sequence length="51" mass="5636">MKKTLLALLTLYTASAFSGDKFFANEAIQQQTPLAFALQEATFEHAHVGKH</sequence>
<dbReference type="RefSeq" id="WP_177208128.1">
    <property type="nucleotide sequence ID" value="NZ_FOLO01000053.1"/>
</dbReference>
<gene>
    <name evidence="2" type="ORF">SAMN02745724_04357</name>
</gene>
<proteinExistence type="predicted"/>
<protein>
    <submittedName>
        <fullName evidence="2">Uncharacterized protein</fullName>
    </submittedName>
</protein>
<dbReference type="Proteomes" id="UP000198862">
    <property type="component" value="Unassembled WGS sequence"/>
</dbReference>
<dbReference type="AlphaFoldDB" id="A0A1I1RVS3"/>
<feature type="signal peptide" evidence="1">
    <location>
        <begin position="1"/>
        <end position="18"/>
    </location>
</feature>
<name>A0A1I1RVS3_9GAMM</name>
<dbReference type="STRING" id="1123010.SAMN02745724_04357"/>
<dbReference type="EMBL" id="FOLO01000053">
    <property type="protein sequence ID" value="SFD38429.1"/>
    <property type="molecule type" value="Genomic_DNA"/>
</dbReference>
<keyword evidence="1" id="KW-0732">Signal</keyword>
<evidence type="ECO:0000313" key="3">
    <source>
        <dbReference type="Proteomes" id="UP000198862"/>
    </source>
</evidence>
<keyword evidence="3" id="KW-1185">Reference proteome</keyword>